<dbReference type="SUPFAM" id="SSF56219">
    <property type="entry name" value="DNase I-like"/>
    <property type="match status" value="1"/>
</dbReference>
<gene>
    <name evidence="2" type="ORF">GCM10011415_20290</name>
</gene>
<sequence length="286" mass="30665">MDLSREGPGLLLRDILKGDVRPVVDEIAAAAPDVLVLTEVDYDHGGRVLGTLAELLAAKGAFYPHRIAQRGNTGRPTGLDLDQDGLLGGPRDAQGYGEFSGQGGIAVLSKLPLTLVRDLTDMLWSDLPGHRRIPSDPAPAVQRLSSNAHLAIGVGPLTLLAWHATPPVFDGPEDRNGRRNADELALWLRYLDGAFGEPPAHPVLIGDANVDPARGDGRHEAVREALADPRLRDPLPGSDTVTWDQTGPMRVSYILPAAHLAVTRAEVRPPIEGEPHHMVLVTLEPP</sequence>
<organism evidence="2 3">
    <name type="scientific">Salipiger pallidus</name>
    <dbReference type="NCBI Taxonomy" id="1775170"/>
    <lineage>
        <taxon>Bacteria</taxon>
        <taxon>Pseudomonadati</taxon>
        <taxon>Pseudomonadota</taxon>
        <taxon>Alphaproteobacteria</taxon>
        <taxon>Rhodobacterales</taxon>
        <taxon>Roseobacteraceae</taxon>
        <taxon>Salipiger</taxon>
    </lineage>
</organism>
<dbReference type="Gene3D" id="3.60.10.10">
    <property type="entry name" value="Endonuclease/exonuclease/phosphatase"/>
    <property type="match status" value="1"/>
</dbReference>
<proteinExistence type="predicted"/>
<evidence type="ECO:0000259" key="1">
    <source>
        <dbReference type="Pfam" id="PF03372"/>
    </source>
</evidence>
<protein>
    <recommendedName>
        <fullName evidence="1">Endonuclease/exonuclease/phosphatase domain-containing protein</fullName>
    </recommendedName>
</protein>
<accession>A0A8J3EGC2</accession>
<keyword evidence="3" id="KW-1185">Reference proteome</keyword>
<evidence type="ECO:0000313" key="3">
    <source>
        <dbReference type="Proteomes" id="UP000617145"/>
    </source>
</evidence>
<dbReference type="Pfam" id="PF03372">
    <property type="entry name" value="Exo_endo_phos"/>
    <property type="match status" value="1"/>
</dbReference>
<comment type="caution">
    <text evidence="2">The sequence shown here is derived from an EMBL/GenBank/DDBJ whole genome shotgun (WGS) entry which is preliminary data.</text>
</comment>
<dbReference type="EMBL" id="BMJV01000003">
    <property type="protein sequence ID" value="GGG72207.1"/>
    <property type="molecule type" value="Genomic_DNA"/>
</dbReference>
<dbReference type="RefSeq" id="WP_229673126.1">
    <property type="nucleotide sequence ID" value="NZ_BMJV01000003.1"/>
</dbReference>
<reference evidence="2" key="2">
    <citation type="submission" date="2020-09" db="EMBL/GenBank/DDBJ databases">
        <authorList>
            <person name="Sun Q."/>
            <person name="Zhou Y."/>
        </authorList>
    </citation>
    <scope>NUCLEOTIDE SEQUENCE</scope>
    <source>
        <strain evidence="2">CGMCC 1.15762</strain>
    </source>
</reference>
<dbReference type="InterPro" id="IPR005135">
    <property type="entry name" value="Endo/exonuclease/phosphatase"/>
</dbReference>
<reference evidence="2" key="1">
    <citation type="journal article" date="2014" name="Int. J. Syst. Evol. Microbiol.">
        <title>Complete genome sequence of Corynebacterium casei LMG S-19264T (=DSM 44701T), isolated from a smear-ripened cheese.</title>
        <authorList>
            <consortium name="US DOE Joint Genome Institute (JGI-PGF)"/>
            <person name="Walter F."/>
            <person name="Albersmeier A."/>
            <person name="Kalinowski J."/>
            <person name="Ruckert C."/>
        </authorList>
    </citation>
    <scope>NUCLEOTIDE SEQUENCE</scope>
    <source>
        <strain evidence="2">CGMCC 1.15762</strain>
    </source>
</reference>
<dbReference type="AlphaFoldDB" id="A0A8J3EGC2"/>
<dbReference type="Proteomes" id="UP000617145">
    <property type="component" value="Unassembled WGS sequence"/>
</dbReference>
<dbReference type="GO" id="GO:0003824">
    <property type="term" value="F:catalytic activity"/>
    <property type="evidence" value="ECO:0007669"/>
    <property type="project" value="InterPro"/>
</dbReference>
<dbReference type="InterPro" id="IPR036691">
    <property type="entry name" value="Endo/exonu/phosph_ase_sf"/>
</dbReference>
<evidence type="ECO:0000313" key="2">
    <source>
        <dbReference type="EMBL" id="GGG72207.1"/>
    </source>
</evidence>
<feature type="domain" description="Endonuclease/exonuclease/phosphatase" evidence="1">
    <location>
        <begin position="22"/>
        <end position="271"/>
    </location>
</feature>
<name>A0A8J3EGC2_9RHOB</name>